<gene>
    <name evidence="2" type="ORF">AB205_0081440</name>
</gene>
<accession>A0A2G9QED6</accession>
<feature type="compositionally biased region" description="Polar residues" evidence="1">
    <location>
        <begin position="94"/>
        <end position="111"/>
    </location>
</feature>
<dbReference type="EMBL" id="KZ059652">
    <property type="protein sequence ID" value="PIO13957.1"/>
    <property type="molecule type" value="Genomic_DNA"/>
</dbReference>
<sequence length="111" mass="12456">MPPATTAVPPGPTTVHNAERQRVLTEIWRLASDNIRLLRAVRRLTRTIQLAAWQQTDHMEIMLARVNQQQNQAMEHLRLSLMEAISKHNAPLPGSSSVSTQSSREPSPSEN</sequence>
<reference evidence="3" key="1">
    <citation type="journal article" date="2017" name="Nat. Commun.">
        <title>The North American bullfrog draft genome provides insight into hormonal regulation of long noncoding RNA.</title>
        <authorList>
            <person name="Hammond S.A."/>
            <person name="Warren R.L."/>
            <person name="Vandervalk B.P."/>
            <person name="Kucuk E."/>
            <person name="Khan H."/>
            <person name="Gibb E.A."/>
            <person name="Pandoh P."/>
            <person name="Kirk H."/>
            <person name="Zhao Y."/>
            <person name="Jones M."/>
            <person name="Mungall A.J."/>
            <person name="Coope R."/>
            <person name="Pleasance S."/>
            <person name="Moore R.A."/>
            <person name="Holt R.A."/>
            <person name="Round J.M."/>
            <person name="Ohora S."/>
            <person name="Walle B.V."/>
            <person name="Veldhoen N."/>
            <person name="Helbing C.C."/>
            <person name="Birol I."/>
        </authorList>
    </citation>
    <scope>NUCLEOTIDE SEQUENCE [LARGE SCALE GENOMIC DNA]</scope>
</reference>
<evidence type="ECO:0000313" key="3">
    <source>
        <dbReference type="Proteomes" id="UP000228934"/>
    </source>
</evidence>
<feature type="region of interest" description="Disordered" evidence="1">
    <location>
        <begin position="85"/>
        <end position="111"/>
    </location>
</feature>
<name>A0A2G9QED6_AQUCT</name>
<evidence type="ECO:0000256" key="1">
    <source>
        <dbReference type="SAM" id="MobiDB-lite"/>
    </source>
</evidence>
<keyword evidence="3" id="KW-1185">Reference proteome</keyword>
<dbReference type="AlphaFoldDB" id="A0A2G9QED6"/>
<dbReference type="Proteomes" id="UP000228934">
    <property type="component" value="Unassembled WGS sequence"/>
</dbReference>
<proteinExistence type="predicted"/>
<evidence type="ECO:0000313" key="2">
    <source>
        <dbReference type="EMBL" id="PIO13957.1"/>
    </source>
</evidence>
<protein>
    <submittedName>
        <fullName evidence="2">Uncharacterized protein</fullName>
    </submittedName>
</protein>
<organism evidence="2 3">
    <name type="scientific">Aquarana catesbeiana</name>
    <name type="common">American bullfrog</name>
    <name type="synonym">Rana catesbeiana</name>
    <dbReference type="NCBI Taxonomy" id="8400"/>
    <lineage>
        <taxon>Eukaryota</taxon>
        <taxon>Metazoa</taxon>
        <taxon>Chordata</taxon>
        <taxon>Craniata</taxon>
        <taxon>Vertebrata</taxon>
        <taxon>Euteleostomi</taxon>
        <taxon>Amphibia</taxon>
        <taxon>Batrachia</taxon>
        <taxon>Anura</taxon>
        <taxon>Neobatrachia</taxon>
        <taxon>Ranoidea</taxon>
        <taxon>Ranidae</taxon>
        <taxon>Aquarana</taxon>
    </lineage>
</organism>